<dbReference type="RefSeq" id="WP_245033971.1">
    <property type="nucleotide sequence ID" value="NZ_CP095075.1"/>
</dbReference>
<reference evidence="3" key="1">
    <citation type="submission" date="2022-04" db="EMBL/GenBank/DDBJ databases">
        <title>Halobacillus sp. isolated from saltern.</title>
        <authorList>
            <person name="Won M."/>
            <person name="Lee C.-M."/>
            <person name="Woen H.-Y."/>
            <person name="Kwon S.-W."/>
        </authorList>
    </citation>
    <scope>NUCLEOTIDE SEQUENCE</scope>
    <source>
        <strain evidence="3">SSHM10-5</strain>
    </source>
</reference>
<dbReference type="InterPro" id="IPR000182">
    <property type="entry name" value="GNAT_dom"/>
</dbReference>
<dbReference type="CDD" id="cd04301">
    <property type="entry name" value="NAT_SF"/>
    <property type="match status" value="1"/>
</dbReference>
<dbReference type="PROSITE" id="PS51186">
    <property type="entry name" value="GNAT"/>
    <property type="match status" value="1"/>
</dbReference>
<dbReference type="Pfam" id="PF13508">
    <property type="entry name" value="Acetyltransf_7"/>
    <property type="match status" value="1"/>
</dbReference>
<dbReference type="Gene3D" id="3.40.630.30">
    <property type="match status" value="1"/>
</dbReference>
<keyword evidence="1" id="KW-0808">Transferase</keyword>
<keyword evidence="4" id="KW-1185">Reference proteome</keyword>
<dbReference type="PANTHER" id="PTHR13947:SF37">
    <property type="entry name" value="LD18367P"/>
    <property type="match status" value="1"/>
</dbReference>
<evidence type="ECO:0000256" key="1">
    <source>
        <dbReference type="ARBA" id="ARBA00022679"/>
    </source>
</evidence>
<dbReference type="Proteomes" id="UP000830326">
    <property type="component" value="Chromosome"/>
</dbReference>
<feature type="domain" description="N-acetyltransferase" evidence="2">
    <location>
        <begin position="1"/>
        <end position="150"/>
    </location>
</feature>
<dbReference type="EMBL" id="CP095075">
    <property type="protein sequence ID" value="UOR12859.1"/>
    <property type="molecule type" value="Genomic_DNA"/>
</dbReference>
<evidence type="ECO:0000313" key="4">
    <source>
        <dbReference type="Proteomes" id="UP000830326"/>
    </source>
</evidence>
<dbReference type="SUPFAM" id="SSF55729">
    <property type="entry name" value="Acyl-CoA N-acyltransferases (Nat)"/>
    <property type="match status" value="1"/>
</dbReference>
<proteinExistence type="predicted"/>
<dbReference type="InterPro" id="IPR050769">
    <property type="entry name" value="NAT_camello-type"/>
</dbReference>
<name>A0ABY4HDZ8_9BACI</name>
<evidence type="ECO:0000259" key="2">
    <source>
        <dbReference type="PROSITE" id="PS51186"/>
    </source>
</evidence>
<organism evidence="3 4">
    <name type="scientific">Halobacillus amylolyticus</name>
    <dbReference type="NCBI Taxonomy" id="2932259"/>
    <lineage>
        <taxon>Bacteria</taxon>
        <taxon>Bacillati</taxon>
        <taxon>Bacillota</taxon>
        <taxon>Bacilli</taxon>
        <taxon>Bacillales</taxon>
        <taxon>Bacillaceae</taxon>
        <taxon>Halobacillus</taxon>
    </lineage>
</organism>
<protein>
    <submittedName>
        <fullName evidence="3">GNAT family N-acetyltransferase</fullName>
    </submittedName>
</protein>
<evidence type="ECO:0000313" key="3">
    <source>
        <dbReference type="EMBL" id="UOR12859.1"/>
    </source>
</evidence>
<accession>A0ABY4HDZ8</accession>
<sequence length="150" mass="17405">MEGYSVKKIKNLYQYDITYLVSESKEEGFQFLERLVTDYKNGTNTFKVVGESIYGVFNNDGVLIAIGGVNVDPYSQKQNIGRLRRFYVSRAYRRIGIGRVLLKEIIRNAKTYYNVLVLHTDTEQANKFYTSLGFLRKNAYPKSTHFMSLK</sequence>
<gene>
    <name evidence="3" type="ORF">MUO15_04935</name>
</gene>
<dbReference type="PANTHER" id="PTHR13947">
    <property type="entry name" value="GNAT FAMILY N-ACETYLTRANSFERASE"/>
    <property type="match status" value="1"/>
</dbReference>
<dbReference type="InterPro" id="IPR016181">
    <property type="entry name" value="Acyl_CoA_acyltransferase"/>
</dbReference>